<dbReference type="InterPro" id="IPR051784">
    <property type="entry name" value="Nod_factor_ABC_transporter"/>
</dbReference>
<organism evidence="7 8">
    <name type="scientific">Nocardioides astragali</name>
    <dbReference type="NCBI Taxonomy" id="1776736"/>
    <lineage>
        <taxon>Bacteria</taxon>
        <taxon>Bacillati</taxon>
        <taxon>Actinomycetota</taxon>
        <taxon>Actinomycetes</taxon>
        <taxon>Propionibacteriales</taxon>
        <taxon>Nocardioidaceae</taxon>
        <taxon>Nocardioides</taxon>
    </lineage>
</organism>
<dbReference type="Proteomes" id="UP001596524">
    <property type="component" value="Unassembled WGS sequence"/>
</dbReference>
<accession>A0ABW2NB56</accession>
<dbReference type="Pfam" id="PF01061">
    <property type="entry name" value="ABC2_membrane"/>
    <property type="match status" value="1"/>
</dbReference>
<evidence type="ECO:0000256" key="5">
    <source>
        <dbReference type="SAM" id="Phobius"/>
    </source>
</evidence>
<keyword evidence="4 5" id="KW-0472">Membrane</keyword>
<feature type="transmembrane region" description="Helical" evidence="5">
    <location>
        <begin position="109"/>
        <end position="139"/>
    </location>
</feature>
<proteinExistence type="predicted"/>
<keyword evidence="8" id="KW-1185">Reference proteome</keyword>
<evidence type="ECO:0000256" key="1">
    <source>
        <dbReference type="ARBA" id="ARBA00004141"/>
    </source>
</evidence>
<feature type="transmembrane region" description="Helical" evidence="5">
    <location>
        <begin position="248"/>
        <end position="266"/>
    </location>
</feature>
<dbReference type="EMBL" id="JBHTCH010000028">
    <property type="protein sequence ID" value="MFC7363135.1"/>
    <property type="molecule type" value="Genomic_DNA"/>
</dbReference>
<evidence type="ECO:0000256" key="4">
    <source>
        <dbReference type="ARBA" id="ARBA00023136"/>
    </source>
</evidence>
<evidence type="ECO:0000313" key="8">
    <source>
        <dbReference type="Proteomes" id="UP001596524"/>
    </source>
</evidence>
<evidence type="ECO:0000256" key="3">
    <source>
        <dbReference type="ARBA" id="ARBA00022989"/>
    </source>
</evidence>
<evidence type="ECO:0000259" key="6">
    <source>
        <dbReference type="Pfam" id="PF01061"/>
    </source>
</evidence>
<keyword evidence="2 5" id="KW-0812">Transmembrane</keyword>
<feature type="transmembrane region" description="Helical" evidence="5">
    <location>
        <begin position="151"/>
        <end position="174"/>
    </location>
</feature>
<feature type="domain" description="ABC-2 type transporter transmembrane" evidence="6">
    <location>
        <begin position="38"/>
        <end position="228"/>
    </location>
</feature>
<protein>
    <submittedName>
        <fullName evidence="7">ABC transporter permease</fullName>
    </submittedName>
</protein>
<dbReference type="PANTHER" id="PTHR43229:SF2">
    <property type="entry name" value="NODULATION PROTEIN J"/>
    <property type="match status" value="1"/>
</dbReference>
<feature type="transmembrane region" description="Helical" evidence="5">
    <location>
        <begin position="36"/>
        <end position="52"/>
    </location>
</feature>
<dbReference type="PANTHER" id="PTHR43229">
    <property type="entry name" value="NODULATION PROTEIN J"/>
    <property type="match status" value="1"/>
</dbReference>
<feature type="transmembrane region" description="Helical" evidence="5">
    <location>
        <begin position="206"/>
        <end position="228"/>
    </location>
</feature>
<gene>
    <name evidence="7" type="ORF">ACFQO6_22885</name>
</gene>
<reference evidence="8" key="1">
    <citation type="journal article" date="2019" name="Int. J. Syst. Evol. Microbiol.">
        <title>The Global Catalogue of Microorganisms (GCM) 10K type strain sequencing project: providing services to taxonomists for standard genome sequencing and annotation.</title>
        <authorList>
            <consortium name="The Broad Institute Genomics Platform"/>
            <consortium name="The Broad Institute Genome Sequencing Center for Infectious Disease"/>
            <person name="Wu L."/>
            <person name="Ma J."/>
        </authorList>
    </citation>
    <scope>NUCLEOTIDE SEQUENCE [LARGE SCALE GENOMIC DNA]</scope>
    <source>
        <strain evidence="8">FCH27</strain>
    </source>
</reference>
<feature type="transmembrane region" description="Helical" evidence="5">
    <location>
        <begin position="64"/>
        <end position="89"/>
    </location>
</feature>
<comment type="caution">
    <text evidence="7">The sequence shown here is derived from an EMBL/GenBank/DDBJ whole genome shotgun (WGS) entry which is preliminary data.</text>
</comment>
<sequence length="290" mass="31119">MSSSTSPASALPHAVRLGMRRGWTEFVLSLRSSQDQWFYLFTAFLAVGYLYLRRDTPVDDTGLLLPSVALPSILGGLVAFGLVIGPAYSLAMEKEDGTLLRAKAVPNGLVGYFAGQLVLHSSSLVPQTIAVLVPSFLLFDNLMAHPSGWFTIVWVLALGLLATLPIGMAIGAVVPGVQKVGMWGMLPVMVLAGISGIFYPVQALWGWVQVVAQVFPMYWLGLGMRSAFLPDSYVDAEIGGSWRTLETIAVLGAWAVVGALVAPALLRRMSRRQSGSQVAAAKEAATQWVR</sequence>
<keyword evidence="3 5" id="KW-1133">Transmembrane helix</keyword>
<dbReference type="RefSeq" id="WP_255891510.1">
    <property type="nucleotide sequence ID" value="NZ_JAFMZM010000004.1"/>
</dbReference>
<evidence type="ECO:0000256" key="2">
    <source>
        <dbReference type="ARBA" id="ARBA00022692"/>
    </source>
</evidence>
<dbReference type="InterPro" id="IPR013525">
    <property type="entry name" value="ABC2_TM"/>
</dbReference>
<feature type="transmembrane region" description="Helical" evidence="5">
    <location>
        <begin position="180"/>
        <end position="199"/>
    </location>
</feature>
<evidence type="ECO:0000313" key="7">
    <source>
        <dbReference type="EMBL" id="MFC7363135.1"/>
    </source>
</evidence>
<name>A0ABW2NB56_9ACTN</name>
<comment type="subcellular location">
    <subcellularLocation>
        <location evidence="1">Membrane</location>
        <topology evidence="1">Multi-pass membrane protein</topology>
    </subcellularLocation>
</comment>